<gene>
    <name evidence="2" type="ORF">CT19425_P20101</name>
</gene>
<evidence type="ECO:0000256" key="1">
    <source>
        <dbReference type="SAM" id="MobiDB-lite"/>
    </source>
</evidence>
<dbReference type="EMBL" id="LT991978">
    <property type="protein sequence ID" value="SPK77129.1"/>
    <property type="molecule type" value="Genomic_DNA"/>
</dbReference>
<keyword evidence="2" id="KW-0614">Plasmid</keyword>
<dbReference type="Proteomes" id="UP000255505">
    <property type="component" value="Plasmid III"/>
</dbReference>
<evidence type="ECO:0000313" key="3">
    <source>
        <dbReference type="Proteomes" id="UP000255505"/>
    </source>
</evidence>
<protein>
    <submittedName>
        <fullName evidence="2">Uncharacterized protein</fullName>
    </submittedName>
</protein>
<accession>A0A375IU24</accession>
<evidence type="ECO:0000313" key="2">
    <source>
        <dbReference type="EMBL" id="SPK77129.1"/>
    </source>
</evidence>
<organism evidence="2 3">
    <name type="scientific">Cupriavidus taiwanensis</name>
    <dbReference type="NCBI Taxonomy" id="164546"/>
    <lineage>
        <taxon>Bacteria</taxon>
        <taxon>Pseudomonadati</taxon>
        <taxon>Pseudomonadota</taxon>
        <taxon>Betaproteobacteria</taxon>
        <taxon>Burkholderiales</taxon>
        <taxon>Burkholderiaceae</taxon>
        <taxon>Cupriavidus</taxon>
    </lineage>
</organism>
<reference evidence="2 3" key="1">
    <citation type="submission" date="2018-01" db="EMBL/GenBank/DDBJ databases">
        <authorList>
            <person name="Gaut B.S."/>
            <person name="Morton B.R."/>
            <person name="Clegg M.T."/>
            <person name="Duvall M.R."/>
        </authorList>
    </citation>
    <scope>NUCLEOTIDE SEQUENCE [LARGE SCALE GENOMIC DNA]</scope>
    <source>
        <strain evidence="2">Cupriavidus taiwanensis LMG 19425</strain>
        <plasmid evidence="3">Plasmid iii</plasmid>
    </source>
</reference>
<dbReference type="AlphaFoldDB" id="A0A375IU24"/>
<proteinExistence type="predicted"/>
<sequence length="92" mass="10080">MAMGSMHGKTKSQHKTVAPAPERPIADNDMRAALDSHIGGPALQEDRMDVVFSRARFGHGVSWERSGGIERYQRRGYPAILAGLQARTHSVP</sequence>
<geneLocation type="plasmid" evidence="2">
    <name>III</name>
</geneLocation>
<feature type="region of interest" description="Disordered" evidence="1">
    <location>
        <begin position="1"/>
        <end position="26"/>
    </location>
</feature>
<name>A0A375IU24_9BURK</name>